<evidence type="ECO:0000313" key="1">
    <source>
        <dbReference type="EMBL" id="KKL66500.1"/>
    </source>
</evidence>
<gene>
    <name evidence="1" type="ORF">LCGC14_2144340</name>
</gene>
<accession>A0A0F9GAF1</accession>
<proteinExistence type="predicted"/>
<comment type="caution">
    <text evidence="1">The sequence shown here is derived from an EMBL/GenBank/DDBJ whole genome shotgun (WGS) entry which is preliminary data.</text>
</comment>
<protein>
    <submittedName>
        <fullName evidence="1">Uncharacterized protein</fullName>
    </submittedName>
</protein>
<name>A0A0F9GAF1_9ZZZZ</name>
<organism evidence="1">
    <name type="scientific">marine sediment metagenome</name>
    <dbReference type="NCBI Taxonomy" id="412755"/>
    <lineage>
        <taxon>unclassified sequences</taxon>
        <taxon>metagenomes</taxon>
        <taxon>ecological metagenomes</taxon>
    </lineage>
</organism>
<dbReference type="AlphaFoldDB" id="A0A0F9GAF1"/>
<dbReference type="EMBL" id="LAZR01027182">
    <property type="protein sequence ID" value="KKL66500.1"/>
    <property type="molecule type" value="Genomic_DNA"/>
</dbReference>
<sequence>NEWQNTYGEPFMARLVRKLRLLFSYNAWRRLINRNFYGLNAEGDIHVSKDDHIQWNRVEEFLLEQCVMIKGEDYLVCREVDPTPPLHGKYSAKCADMRVVVYRKSRN</sequence>
<reference evidence="1" key="1">
    <citation type="journal article" date="2015" name="Nature">
        <title>Complex archaea that bridge the gap between prokaryotes and eukaryotes.</title>
        <authorList>
            <person name="Spang A."/>
            <person name="Saw J.H."/>
            <person name="Jorgensen S.L."/>
            <person name="Zaremba-Niedzwiedzka K."/>
            <person name="Martijn J."/>
            <person name="Lind A.E."/>
            <person name="van Eijk R."/>
            <person name="Schleper C."/>
            <person name="Guy L."/>
            <person name="Ettema T.J."/>
        </authorList>
    </citation>
    <scope>NUCLEOTIDE SEQUENCE</scope>
</reference>
<feature type="non-terminal residue" evidence="1">
    <location>
        <position position="1"/>
    </location>
</feature>